<feature type="transmembrane region" description="Helical" evidence="1">
    <location>
        <begin position="52"/>
        <end position="76"/>
    </location>
</feature>
<feature type="transmembrane region" description="Helical" evidence="1">
    <location>
        <begin position="12"/>
        <end position="31"/>
    </location>
</feature>
<keyword evidence="1" id="KW-0472">Membrane</keyword>
<evidence type="ECO:0000313" key="2">
    <source>
        <dbReference type="EMBL" id="ACY24718.1"/>
    </source>
</evidence>
<name>D8VMT3_9ZZZZ</name>
<accession>D8VMT3</accession>
<dbReference type="InterPro" id="IPR025333">
    <property type="entry name" value="DUF4239"/>
</dbReference>
<feature type="transmembrane region" description="Helical" evidence="1">
    <location>
        <begin position="188"/>
        <end position="210"/>
    </location>
</feature>
<feature type="transmembrane region" description="Helical" evidence="1">
    <location>
        <begin position="217"/>
        <end position="237"/>
    </location>
</feature>
<proteinExistence type="predicted"/>
<protein>
    <submittedName>
        <fullName evidence="2">Conserved hypothetical membrane protein</fullName>
    </submittedName>
</protein>
<evidence type="ECO:0000256" key="1">
    <source>
        <dbReference type="SAM" id="Phobius"/>
    </source>
</evidence>
<reference evidence="2" key="1">
    <citation type="submission" date="2009-09" db="EMBL/GenBank/DDBJ databases">
        <authorList>
            <person name="Beloqi A."/>
            <person name="Nechitaylo T.Y."/>
            <person name="Lopez-Cortes N."/>
            <person name="Vietes M."/>
            <person name="Polaina J."/>
            <person name="Strittmatter A."/>
            <person name="Reva O."/>
            <person name="Waliczek A."/>
            <person name="Golyshina O.V."/>
            <person name="Ferrer M."/>
            <person name="Golyshin P.N."/>
        </authorList>
    </citation>
    <scope>NUCLEOTIDE SEQUENCE</scope>
</reference>
<sequence>MHLYWVYDLPNWLFGSLVVGFFVAFAAIGLATHRRFILKIFGRHPHNDMVSYYLAAVGVFYGITLGLISVGTYTTFSEIDAEVSLEATTLGAIYNDVGSYPEPTRSILRQHLNEYTNIVIDISWPLQRKGETGLIGFEKLREINGSLSVFEPVSPREQIIHAEVFRQFNQLLELNNSRLQSVNSGLPMTMYVVIVVGALLNIMVSWLFIIDNFRLHNALNILMAALLGLLVFLIAVMDNPYRGDYSVGPDAFEFVRDRVINSQASPGT</sequence>
<keyword evidence="1" id="KW-1133">Transmembrane helix</keyword>
<dbReference type="Pfam" id="PF14023">
    <property type="entry name" value="Bestrophin-like"/>
    <property type="match status" value="1"/>
</dbReference>
<dbReference type="AlphaFoldDB" id="D8VMT3"/>
<keyword evidence="1" id="KW-0812">Transmembrane</keyword>
<reference evidence="2" key="2">
    <citation type="journal article" date="2010" name="Appl. Environ. Microbiol.">
        <title>Diversity of glycosyl hydrolases from cellulose-depleting communities enriched from casts of two earthworm species.</title>
        <authorList>
            <person name="Beloqui A."/>
            <person name="Nechitaylo T.Y."/>
            <person name="Lopez-Cortes N."/>
            <person name="Ghazi A."/>
            <person name="Guazzaroni M.E."/>
            <person name="Polaina J."/>
            <person name="Strittmatter A.W."/>
            <person name="Reva O."/>
            <person name="Waliczek A."/>
            <person name="Yakimov M.M."/>
            <person name="Golyshina O.V."/>
            <person name="Ferrer M."/>
            <person name="Golyshin P.N."/>
        </authorList>
    </citation>
    <scope>NUCLEOTIDE SEQUENCE</scope>
</reference>
<dbReference type="EMBL" id="GQ996410">
    <property type="protein sequence ID" value="ACY24718.1"/>
    <property type="molecule type" value="Genomic_DNA"/>
</dbReference>
<organism evidence="2">
    <name type="scientific">uncultured organism</name>
    <dbReference type="NCBI Taxonomy" id="155900"/>
    <lineage>
        <taxon>unclassified sequences</taxon>
        <taxon>environmental samples</taxon>
    </lineage>
</organism>